<evidence type="ECO:0000313" key="1">
    <source>
        <dbReference type="EMBL" id="GFR61979.1"/>
    </source>
</evidence>
<comment type="caution">
    <text evidence="1">The sequence shown here is derived from an EMBL/GenBank/DDBJ whole genome shotgun (WGS) entry which is preliminary data.</text>
</comment>
<reference evidence="1 2" key="1">
    <citation type="journal article" date="2021" name="Elife">
        <title>Chloroplast acquisition without the gene transfer in kleptoplastic sea slugs, Plakobranchus ocellatus.</title>
        <authorList>
            <person name="Maeda T."/>
            <person name="Takahashi S."/>
            <person name="Yoshida T."/>
            <person name="Shimamura S."/>
            <person name="Takaki Y."/>
            <person name="Nagai Y."/>
            <person name="Toyoda A."/>
            <person name="Suzuki Y."/>
            <person name="Arimoto A."/>
            <person name="Ishii H."/>
            <person name="Satoh N."/>
            <person name="Nishiyama T."/>
            <person name="Hasebe M."/>
            <person name="Maruyama T."/>
            <person name="Minagawa J."/>
            <person name="Obokata J."/>
            <person name="Shigenobu S."/>
        </authorList>
    </citation>
    <scope>NUCLEOTIDE SEQUENCE [LARGE SCALE GENOMIC DNA]</scope>
</reference>
<evidence type="ECO:0000313" key="2">
    <source>
        <dbReference type="Proteomes" id="UP000762676"/>
    </source>
</evidence>
<keyword evidence="2" id="KW-1185">Reference proteome</keyword>
<dbReference type="AlphaFoldDB" id="A0AAV4EMB5"/>
<gene>
    <name evidence="1" type="ORF">ElyMa_003571900</name>
</gene>
<protein>
    <submittedName>
        <fullName evidence="1">Uncharacterized protein</fullName>
    </submittedName>
</protein>
<dbReference type="Proteomes" id="UP000762676">
    <property type="component" value="Unassembled WGS sequence"/>
</dbReference>
<organism evidence="1 2">
    <name type="scientific">Elysia marginata</name>
    <dbReference type="NCBI Taxonomy" id="1093978"/>
    <lineage>
        <taxon>Eukaryota</taxon>
        <taxon>Metazoa</taxon>
        <taxon>Spiralia</taxon>
        <taxon>Lophotrochozoa</taxon>
        <taxon>Mollusca</taxon>
        <taxon>Gastropoda</taxon>
        <taxon>Heterobranchia</taxon>
        <taxon>Euthyneura</taxon>
        <taxon>Panpulmonata</taxon>
        <taxon>Sacoglossa</taxon>
        <taxon>Placobranchoidea</taxon>
        <taxon>Plakobranchidae</taxon>
        <taxon>Elysia</taxon>
    </lineage>
</organism>
<proteinExistence type="predicted"/>
<name>A0AAV4EMB5_9GAST</name>
<dbReference type="EMBL" id="BMAT01007312">
    <property type="protein sequence ID" value="GFR61979.1"/>
    <property type="molecule type" value="Genomic_DNA"/>
</dbReference>
<accession>A0AAV4EMB5</accession>
<sequence>MVCNLQDIGTHNGPYISADFQSLNTGEPFDVGICLFRLFPATEHVTEWTDFADLCFPPHLRLIARRLPASTGPQCSYPSMPVGVSVPALTHRKSQ</sequence>